<name>A0ABW1PBY9_9PSEU</name>
<proteinExistence type="predicted"/>
<comment type="caution">
    <text evidence="1">The sequence shown here is derived from an EMBL/GenBank/DDBJ whole genome shotgun (WGS) entry which is preliminary data.</text>
</comment>
<dbReference type="EMBL" id="JBHSQO010000038">
    <property type="protein sequence ID" value="MFC6093130.1"/>
    <property type="molecule type" value="Genomic_DNA"/>
</dbReference>
<evidence type="ECO:0000313" key="1">
    <source>
        <dbReference type="EMBL" id="MFC6093130.1"/>
    </source>
</evidence>
<keyword evidence="2" id="KW-1185">Reference proteome</keyword>
<sequence>MRLVLLDVNGTLVPAGATEVDRGALAGVVEAVEGLRGRAQVGLCSDSPLRSLRDFGTSLGLAEGFPVVAENGNVTRIGGVTRVRVPFPGLAEVRAVIAGTATEHGLRRRGEQESPEFGGAPVEPGVWAFGAGRVASVAVFAEGSFVEAAGRRVAEWAADRAPLAVDSSPAHGFLGVHPYPVLRSGKAAALTALAEAGWEPVMVGDTMSDWVPPGTGVRCGFVGGALVTAEVRAAAWALARSPGAEGVAELLRRIAEEADERGTV</sequence>
<evidence type="ECO:0008006" key="3">
    <source>
        <dbReference type="Google" id="ProtNLM"/>
    </source>
</evidence>
<dbReference type="RefSeq" id="WP_380640011.1">
    <property type="nucleotide sequence ID" value="NZ_JBHSQO010000038.1"/>
</dbReference>
<protein>
    <recommendedName>
        <fullName evidence="3">Hydroxymethylpyrimidine pyrophosphatase-like HAD family hydrolase</fullName>
    </recommendedName>
</protein>
<organism evidence="1 2">
    <name type="scientific">Saccharothrix lopnurensis</name>
    <dbReference type="NCBI Taxonomy" id="1670621"/>
    <lineage>
        <taxon>Bacteria</taxon>
        <taxon>Bacillati</taxon>
        <taxon>Actinomycetota</taxon>
        <taxon>Actinomycetes</taxon>
        <taxon>Pseudonocardiales</taxon>
        <taxon>Pseudonocardiaceae</taxon>
        <taxon>Saccharothrix</taxon>
    </lineage>
</organism>
<dbReference type="InterPro" id="IPR036412">
    <property type="entry name" value="HAD-like_sf"/>
</dbReference>
<gene>
    <name evidence="1" type="ORF">ACFP3R_27995</name>
</gene>
<accession>A0ABW1PBY9</accession>
<dbReference type="Proteomes" id="UP001596220">
    <property type="component" value="Unassembled WGS sequence"/>
</dbReference>
<dbReference type="SUPFAM" id="SSF56784">
    <property type="entry name" value="HAD-like"/>
    <property type="match status" value="1"/>
</dbReference>
<evidence type="ECO:0000313" key="2">
    <source>
        <dbReference type="Proteomes" id="UP001596220"/>
    </source>
</evidence>
<reference evidence="2" key="1">
    <citation type="journal article" date="2019" name="Int. J. Syst. Evol. Microbiol.">
        <title>The Global Catalogue of Microorganisms (GCM) 10K type strain sequencing project: providing services to taxonomists for standard genome sequencing and annotation.</title>
        <authorList>
            <consortium name="The Broad Institute Genomics Platform"/>
            <consortium name="The Broad Institute Genome Sequencing Center for Infectious Disease"/>
            <person name="Wu L."/>
            <person name="Ma J."/>
        </authorList>
    </citation>
    <scope>NUCLEOTIDE SEQUENCE [LARGE SCALE GENOMIC DNA]</scope>
    <source>
        <strain evidence="2">CGMCC 4.7246</strain>
    </source>
</reference>